<dbReference type="Proteomes" id="UP000215902">
    <property type="component" value="Unassembled WGS sequence"/>
</dbReference>
<accession>A0A267ESR9</accession>
<protein>
    <recommendedName>
        <fullName evidence="5">LisH domain-containing protein</fullName>
    </recommendedName>
</protein>
<dbReference type="Gene3D" id="1.20.960.40">
    <property type="match status" value="1"/>
</dbReference>
<dbReference type="STRING" id="282301.A0A267ESR9"/>
<name>A0A267ESR9_9PLAT</name>
<dbReference type="EMBL" id="NIVC01001745">
    <property type="protein sequence ID" value="PAA64506.1"/>
    <property type="molecule type" value="Genomic_DNA"/>
</dbReference>
<dbReference type="OrthoDB" id="2160638at2759"/>
<evidence type="ECO:0000313" key="3">
    <source>
        <dbReference type="EMBL" id="PAA64506.1"/>
    </source>
</evidence>
<keyword evidence="1" id="KW-0963">Cytoplasm</keyword>
<evidence type="ECO:0008006" key="5">
    <source>
        <dbReference type="Google" id="ProtNLM"/>
    </source>
</evidence>
<comment type="caution">
    <text evidence="3">The sequence shown here is derived from an EMBL/GenBank/DDBJ whole genome shotgun (WGS) entry which is preliminary data.</text>
</comment>
<evidence type="ECO:0000256" key="2">
    <source>
        <dbReference type="ARBA" id="ARBA00023212"/>
    </source>
</evidence>
<dbReference type="GO" id="GO:0005813">
    <property type="term" value="C:centrosome"/>
    <property type="evidence" value="ECO:0007669"/>
    <property type="project" value="TreeGrafter"/>
</dbReference>
<organism evidence="3 4">
    <name type="scientific">Macrostomum lignano</name>
    <dbReference type="NCBI Taxonomy" id="282301"/>
    <lineage>
        <taxon>Eukaryota</taxon>
        <taxon>Metazoa</taxon>
        <taxon>Spiralia</taxon>
        <taxon>Lophotrochozoa</taxon>
        <taxon>Platyhelminthes</taxon>
        <taxon>Rhabditophora</taxon>
        <taxon>Macrostomorpha</taxon>
        <taxon>Macrostomida</taxon>
        <taxon>Macrostomidae</taxon>
        <taxon>Macrostomum</taxon>
    </lineage>
</organism>
<sequence length="142" mass="15822">MELDREDHELRDLVSQTLENKGVLGDIRAQLRASIFLALDDEEKLTSYLKTKNNKLTSFLESSNGRQAFTLIVELLEHFNLKHSLAVLTQEAGLAAAEVTTLRDSSDNLNDKKCVKISDANPDAVEPKLVKLLKDSTNTTPK</sequence>
<evidence type="ECO:0000256" key="1">
    <source>
        <dbReference type="ARBA" id="ARBA00022490"/>
    </source>
</evidence>
<proteinExistence type="predicted"/>
<gene>
    <name evidence="3" type="ORF">BOX15_Mlig006634g1</name>
</gene>
<reference evidence="3 4" key="1">
    <citation type="submission" date="2017-06" db="EMBL/GenBank/DDBJ databases">
        <title>A platform for efficient transgenesis in Macrostomum lignano, a flatworm model organism for stem cell research.</title>
        <authorList>
            <person name="Berezikov E."/>
        </authorList>
    </citation>
    <scope>NUCLEOTIDE SEQUENCE [LARGE SCALE GENOMIC DNA]</scope>
    <source>
        <strain evidence="3">DV1</strain>
        <tissue evidence="3">Whole organism</tissue>
    </source>
</reference>
<dbReference type="PANTHER" id="PTHR15431:SF9">
    <property type="entry name" value="CENTROSOMAL PROTEIN 43"/>
    <property type="match status" value="1"/>
</dbReference>
<keyword evidence="4" id="KW-1185">Reference proteome</keyword>
<evidence type="ECO:0000313" key="4">
    <source>
        <dbReference type="Proteomes" id="UP000215902"/>
    </source>
</evidence>
<dbReference type="AlphaFoldDB" id="A0A267ESR9"/>
<keyword evidence="2" id="KW-0206">Cytoskeleton</keyword>
<dbReference type="PANTHER" id="PTHR15431">
    <property type="entry name" value="FGFR1 ONCOGENE PARTNER/LISH DOMAIN-CONTAINING PROTEIN"/>
    <property type="match status" value="1"/>
</dbReference>